<dbReference type="EMBL" id="FNVA01000001">
    <property type="protein sequence ID" value="SEF73797.1"/>
    <property type="molecule type" value="Genomic_DNA"/>
</dbReference>
<dbReference type="OrthoDB" id="115276at2"/>
<evidence type="ECO:0000256" key="3">
    <source>
        <dbReference type="SAM" id="SignalP"/>
    </source>
</evidence>
<keyword evidence="2" id="KW-1133">Transmembrane helix</keyword>
<keyword evidence="5" id="KW-1185">Reference proteome</keyword>
<evidence type="ECO:0000256" key="2">
    <source>
        <dbReference type="SAM" id="Phobius"/>
    </source>
</evidence>
<organism evidence="4 5">
    <name type="scientific">Bryocella elongata</name>
    <dbReference type="NCBI Taxonomy" id="863522"/>
    <lineage>
        <taxon>Bacteria</taxon>
        <taxon>Pseudomonadati</taxon>
        <taxon>Acidobacteriota</taxon>
        <taxon>Terriglobia</taxon>
        <taxon>Terriglobales</taxon>
        <taxon>Acidobacteriaceae</taxon>
        <taxon>Bryocella</taxon>
    </lineage>
</organism>
<proteinExistence type="predicted"/>
<evidence type="ECO:0000313" key="5">
    <source>
        <dbReference type="Proteomes" id="UP000236728"/>
    </source>
</evidence>
<dbReference type="InterPro" id="IPR042217">
    <property type="entry name" value="T4SS_VirB10/TrbI"/>
</dbReference>
<dbReference type="AlphaFoldDB" id="A0A1H5UHQ7"/>
<feature type="transmembrane region" description="Helical" evidence="2">
    <location>
        <begin position="323"/>
        <end position="350"/>
    </location>
</feature>
<dbReference type="Gene3D" id="2.40.128.260">
    <property type="entry name" value="Type IV secretion system, VirB10/TraB/TrbI"/>
    <property type="match status" value="1"/>
</dbReference>
<name>A0A1H5UHQ7_9BACT</name>
<dbReference type="RefSeq" id="WP_146072013.1">
    <property type="nucleotide sequence ID" value="NZ_FNVA01000001.1"/>
</dbReference>
<keyword evidence="3" id="KW-0732">Signal</keyword>
<feature type="chain" id="PRO_5009286143" description="Glycine zipper" evidence="3">
    <location>
        <begin position="20"/>
        <end position="383"/>
    </location>
</feature>
<reference evidence="4 5" key="1">
    <citation type="submission" date="2016-10" db="EMBL/GenBank/DDBJ databases">
        <authorList>
            <person name="de Groot N.N."/>
        </authorList>
    </citation>
    <scope>NUCLEOTIDE SEQUENCE [LARGE SCALE GENOMIC DNA]</scope>
    <source>
        <strain evidence="4 5">DSM 22489</strain>
    </source>
</reference>
<feature type="compositionally biased region" description="Low complexity" evidence="1">
    <location>
        <begin position="89"/>
        <end position="118"/>
    </location>
</feature>
<feature type="region of interest" description="Disordered" evidence="1">
    <location>
        <begin position="47"/>
        <end position="185"/>
    </location>
</feature>
<protein>
    <recommendedName>
        <fullName evidence="6">Glycine zipper</fullName>
    </recommendedName>
</protein>
<feature type="compositionally biased region" description="Polar residues" evidence="1">
    <location>
        <begin position="137"/>
        <end position="149"/>
    </location>
</feature>
<evidence type="ECO:0000256" key="1">
    <source>
        <dbReference type="SAM" id="MobiDB-lite"/>
    </source>
</evidence>
<keyword evidence="2" id="KW-0472">Membrane</keyword>
<accession>A0A1H5UHQ7</accession>
<evidence type="ECO:0008006" key="6">
    <source>
        <dbReference type="Google" id="ProtNLM"/>
    </source>
</evidence>
<feature type="compositionally biased region" description="Polar residues" evidence="1">
    <location>
        <begin position="60"/>
        <end position="76"/>
    </location>
</feature>
<dbReference type="Proteomes" id="UP000236728">
    <property type="component" value="Unassembled WGS sequence"/>
</dbReference>
<feature type="signal peptide" evidence="3">
    <location>
        <begin position="1"/>
        <end position="19"/>
    </location>
</feature>
<evidence type="ECO:0000313" key="4">
    <source>
        <dbReference type="EMBL" id="SEF73797.1"/>
    </source>
</evidence>
<sequence length="383" mass="39869">MKPSFVPAAVLFCVLPACAVPMLSQSTGTSHPEQLDDPITAQAATPQYTPAAKPSPDIPLTQSQNYPNGEVQNYQPAPSDDHYVKPHRGSSSSSYAPAPAYSATSGASGYAASSATTPVRQPVSSLPLNEQLADRPPSSSNYDRSNDPQFANRDFASHDDVYRPYNPTGAVHHDNLEVTDDPTSGVVMDTATSPNQIPQSTLLRARLVTSLSTQTTKAGDHFTATLAGDVVRNGRVLLPYGSTLHGRVTAAHSGHGIRTAAALRLETTSISLPDGTTYPLMAEVVDVHNVPHAHVTSEGTIKDNAMTRGEAAMLGGTTGGGAIAGALVGGGVGAVVGAAVGAGVGTVFYLRRDREQSLPARSELTFAMDTPLDLNVAARASNY</sequence>
<keyword evidence="2" id="KW-0812">Transmembrane</keyword>
<gene>
    <name evidence="4" type="ORF">SAMN05421819_1003</name>
</gene>